<organism evidence="1">
    <name type="scientific">marine sediment metagenome</name>
    <dbReference type="NCBI Taxonomy" id="412755"/>
    <lineage>
        <taxon>unclassified sequences</taxon>
        <taxon>metagenomes</taxon>
        <taxon>ecological metagenomes</taxon>
    </lineage>
</organism>
<dbReference type="AlphaFoldDB" id="A0A0F9IC36"/>
<accession>A0A0F9IC36</accession>
<sequence>MLAELVSHDGNEVTVQFTIKLTGSMLDDEQALQRSLNEAGQIAMQPMLKQFDTNGEPIRVGDVKHTVRVRSGQTYETPYGQVQVERNAYQSSKGGRIYVPLENDARMVLNSTPRYSQIVAGKYARFGADAICEDLLECNGRNISRNYAKKLSDFVGSIAQCYESEWEYDLPEFDEPVHSITLGLDGTCMLMHKDGWREAMCGSIAFYNHHGDRLHTIYCSATPEYGKEKFKAKFSREIERVKEKFPDVLYIGLADGAKDNWTFLKKDACVKSRSPQKNIIMYCKFRYLWQF</sequence>
<dbReference type="EMBL" id="LAZR01021543">
    <property type="protein sequence ID" value="KKL84952.1"/>
    <property type="molecule type" value="Genomic_DNA"/>
</dbReference>
<evidence type="ECO:0000313" key="1">
    <source>
        <dbReference type="EMBL" id="KKL84952.1"/>
    </source>
</evidence>
<proteinExistence type="predicted"/>
<reference evidence="1" key="1">
    <citation type="journal article" date="2015" name="Nature">
        <title>Complex archaea that bridge the gap between prokaryotes and eukaryotes.</title>
        <authorList>
            <person name="Spang A."/>
            <person name="Saw J.H."/>
            <person name="Jorgensen S.L."/>
            <person name="Zaremba-Niedzwiedzka K."/>
            <person name="Martijn J."/>
            <person name="Lind A.E."/>
            <person name="van Eijk R."/>
            <person name="Schleper C."/>
            <person name="Guy L."/>
            <person name="Ettema T.J."/>
        </authorList>
    </citation>
    <scope>NUCLEOTIDE SEQUENCE</scope>
</reference>
<comment type="caution">
    <text evidence="1">The sequence shown here is derived from an EMBL/GenBank/DDBJ whole genome shotgun (WGS) entry which is preliminary data.</text>
</comment>
<gene>
    <name evidence="1" type="ORF">LCGC14_1959580</name>
</gene>
<name>A0A0F9IC36_9ZZZZ</name>
<protein>
    <submittedName>
        <fullName evidence="1">Uncharacterized protein</fullName>
    </submittedName>
</protein>